<evidence type="ECO:0000313" key="9">
    <source>
        <dbReference type="EMBL" id="ETO21513.1"/>
    </source>
</evidence>
<dbReference type="GO" id="GO:0006508">
    <property type="term" value="P:proteolysis"/>
    <property type="evidence" value="ECO:0007669"/>
    <property type="project" value="UniProtKB-KW"/>
</dbReference>
<dbReference type="InterPro" id="IPR001915">
    <property type="entry name" value="Peptidase_M48"/>
</dbReference>
<organism evidence="9 10">
    <name type="scientific">Reticulomyxa filosa</name>
    <dbReference type="NCBI Taxonomy" id="46433"/>
    <lineage>
        <taxon>Eukaryota</taxon>
        <taxon>Sar</taxon>
        <taxon>Rhizaria</taxon>
        <taxon>Retaria</taxon>
        <taxon>Foraminifera</taxon>
        <taxon>Monothalamids</taxon>
        <taxon>Reticulomyxidae</taxon>
        <taxon>Reticulomyxa</taxon>
    </lineage>
</organism>
<keyword evidence="1 6" id="KW-0645">Protease</keyword>
<protein>
    <recommendedName>
        <fullName evidence="8">Peptidase M48 domain-containing protein</fullName>
    </recommendedName>
</protein>
<evidence type="ECO:0000256" key="1">
    <source>
        <dbReference type="ARBA" id="ARBA00022670"/>
    </source>
</evidence>
<gene>
    <name evidence="9" type="ORF">RFI_15689</name>
</gene>
<evidence type="ECO:0000256" key="2">
    <source>
        <dbReference type="ARBA" id="ARBA00022723"/>
    </source>
</evidence>
<dbReference type="GO" id="GO:0004222">
    <property type="term" value="F:metalloendopeptidase activity"/>
    <property type="evidence" value="ECO:0007669"/>
    <property type="project" value="InterPro"/>
</dbReference>
<keyword evidence="2" id="KW-0479">Metal-binding</keyword>
<dbReference type="Proteomes" id="UP000023152">
    <property type="component" value="Unassembled WGS sequence"/>
</dbReference>
<keyword evidence="4 6" id="KW-0862">Zinc</keyword>
<evidence type="ECO:0000256" key="4">
    <source>
        <dbReference type="ARBA" id="ARBA00022833"/>
    </source>
</evidence>
<evidence type="ECO:0000259" key="8">
    <source>
        <dbReference type="Pfam" id="PF01435"/>
    </source>
</evidence>
<reference evidence="9 10" key="1">
    <citation type="journal article" date="2013" name="Curr. Biol.">
        <title>The Genome of the Foraminiferan Reticulomyxa filosa.</title>
        <authorList>
            <person name="Glockner G."/>
            <person name="Hulsmann N."/>
            <person name="Schleicher M."/>
            <person name="Noegel A.A."/>
            <person name="Eichinger L."/>
            <person name="Gallinger C."/>
            <person name="Pawlowski J."/>
            <person name="Sierra R."/>
            <person name="Euteneuer U."/>
            <person name="Pillet L."/>
            <person name="Moustafa A."/>
            <person name="Platzer M."/>
            <person name="Groth M."/>
            <person name="Szafranski K."/>
            <person name="Schliwa M."/>
        </authorList>
    </citation>
    <scope>NUCLEOTIDE SEQUENCE [LARGE SCALE GENOMIC DNA]</scope>
</reference>
<evidence type="ECO:0000256" key="3">
    <source>
        <dbReference type="ARBA" id="ARBA00022801"/>
    </source>
</evidence>
<dbReference type="GO" id="GO:0046872">
    <property type="term" value="F:metal ion binding"/>
    <property type="evidence" value="ECO:0007669"/>
    <property type="project" value="UniProtKB-KW"/>
</dbReference>
<feature type="transmembrane region" description="Helical" evidence="7">
    <location>
        <begin position="54"/>
        <end position="79"/>
    </location>
</feature>
<feature type="non-terminal residue" evidence="9">
    <location>
        <position position="1"/>
    </location>
</feature>
<keyword evidence="7" id="KW-0812">Transmembrane</keyword>
<dbReference type="Pfam" id="PF01435">
    <property type="entry name" value="Peptidase_M48"/>
    <property type="match status" value="1"/>
</dbReference>
<dbReference type="Gene3D" id="3.30.2010.10">
    <property type="entry name" value="Metalloproteases ('zincins'), catalytic domain"/>
    <property type="match status" value="1"/>
</dbReference>
<keyword evidence="7" id="KW-1133">Transmembrane helix</keyword>
<evidence type="ECO:0000313" key="10">
    <source>
        <dbReference type="Proteomes" id="UP000023152"/>
    </source>
</evidence>
<keyword evidence="3 6" id="KW-0378">Hydrolase</keyword>
<evidence type="ECO:0000256" key="6">
    <source>
        <dbReference type="RuleBase" id="RU003983"/>
    </source>
</evidence>
<feature type="transmembrane region" description="Helical" evidence="7">
    <location>
        <begin position="91"/>
        <end position="115"/>
    </location>
</feature>
<dbReference type="EMBL" id="ASPP01011554">
    <property type="protein sequence ID" value="ETO21513.1"/>
    <property type="molecule type" value="Genomic_DNA"/>
</dbReference>
<comment type="cofactor">
    <cofactor evidence="6">
        <name>Zn(2+)</name>
        <dbReference type="ChEBI" id="CHEBI:29105"/>
    </cofactor>
    <text evidence="6">Binds 1 zinc ion per subunit.</text>
</comment>
<name>X6N6F6_RETFI</name>
<evidence type="ECO:0000256" key="5">
    <source>
        <dbReference type="ARBA" id="ARBA00023049"/>
    </source>
</evidence>
<evidence type="ECO:0000256" key="7">
    <source>
        <dbReference type="SAM" id="Phobius"/>
    </source>
</evidence>
<sequence length="189" mass="22791">IFITEATENPEQNYIFHYGNHGNKRIVLVDKLIEQANTEEILAILAGELFRWKYFFVVFEVVMDEALFFIAFVIFVFIYNNEYVCLFLYMHFFSIYLLIIIIIIIIVVVLFLFVIQKKKKKRILLSVIWIHKTNSYYWTTAIDAHFFLCARFMDVRAQFCYKVPSSCHQLPPFFNPLFFSHKKYIYKKK</sequence>
<comment type="caution">
    <text evidence="9">The sequence shown here is derived from an EMBL/GenBank/DDBJ whole genome shotgun (WGS) entry which is preliminary data.</text>
</comment>
<keyword evidence="10" id="KW-1185">Reference proteome</keyword>
<keyword evidence="7" id="KW-0472">Membrane</keyword>
<comment type="similarity">
    <text evidence="6">Belongs to the peptidase M48 family.</text>
</comment>
<feature type="domain" description="Peptidase M48" evidence="8">
    <location>
        <begin position="10"/>
        <end position="95"/>
    </location>
</feature>
<accession>X6N6F6</accession>
<dbReference type="AlphaFoldDB" id="X6N6F6"/>
<keyword evidence="5 6" id="KW-0482">Metalloprotease</keyword>
<proteinExistence type="inferred from homology"/>